<comment type="caution">
    <text evidence="1">The sequence shown here is derived from an EMBL/GenBank/DDBJ whole genome shotgun (WGS) entry which is preliminary data.</text>
</comment>
<accession>A0A833J8F5</accession>
<sequence length="46" mass="5059">MRLINRANRCIVTKPRCLVMKADTLAAFVEAAGRGRRSDEDAIVVA</sequence>
<dbReference type="Proteomes" id="UP000469949">
    <property type="component" value="Unassembled WGS sequence"/>
</dbReference>
<dbReference type="EMBL" id="WEKV01000008">
    <property type="protein sequence ID" value="KAB7786377.1"/>
    <property type="molecule type" value="Genomic_DNA"/>
</dbReference>
<proteinExistence type="predicted"/>
<protein>
    <submittedName>
        <fullName evidence="1">Uncharacterized protein</fullName>
    </submittedName>
</protein>
<gene>
    <name evidence="1" type="ORF">F8B43_1778</name>
</gene>
<name>A0A833J8F5_9HYPH</name>
<evidence type="ECO:0000313" key="1">
    <source>
        <dbReference type="EMBL" id="KAB7786377.1"/>
    </source>
</evidence>
<dbReference type="AlphaFoldDB" id="A0A833J8F5"/>
<dbReference type="RefSeq" id="WP_193316397.1">
    <property type="nucleotide sequence ID" value="NZ_WEKV01000008.1"/>
</dbReference>
<organism evidence="1 2">
    <name type="scientific">Methylorubrum populi</name>
    <dbReference type="NCBI Taxonomy" id="223967"/>
    <lineage>
        <taxon>Bacteria</taxon>
        <taxon>Pseudomonadati</taxon>
        <taxon>Pseudomonadota</taxon>
        <taxon>Alphaproteobacteria</taxon>
        <taxon>Hyphomicrobiales</taxon>
        <taxon>Methylobacteriaceae</taxon>
        <taxon>Methylorubrum</taxon>
    </lineage>
</organism>
<reference evidence="1 2" key="1">
    <citation type="submission" date="2019-10" db="EMBL/GenBank/DDBJ databases">
        <title>Draft Genome Sequence of the Caffeine Degrading Methylotroph Methylorubrum populi PINKEL.</title>
        <authorList>
            <person name="Dawson S.C."/>
            <person name="Zhang X."/>
            <person name="Wright M.E."/>
            <person name="Sharma G."/>
            <person name="Langner J.T."/>
            <person name="Ditty J.L."/>
            <person name="Subuyuj G.A."/>
        </authorList>
    </citation>
    <scope>NUCLEOTIDE SEQUENCE [LARGE SCALE GENOMIC DNA]</scope>
    <source>
        <strain evidence="1 2">Pinkel</strain>
    </source>
</reference>
<evidence type="ECO:0000313" key="2">
    <source>
        <dbReference type="Proteomes" id="UP000469949"/>
    </source>
</evidence>